<evidence type="ECO:0000313" key="12">
    <source>
        <dbReference type="EMBL" id="KAG7663067.1"/>
    </source>
</evidence>
<evidence type="ECO:0000256" key="4">
    <source>
        <dbReference type="ARBA" id="ARBA00013136"/>
    </source>
</evidence>
<comment type="subcellular location">
    <subcellularLocation>
        <location evidence="10">Mitochondrion membrane</location>
    </subcellularLocation>
</comment>
<dbReference type="InterPro" id="IPR016166">
    <property type="entry name" value="FAD-bd_PCMH"/>
</dbReference>
<dbReference type="NCBIfam" id="TIGR01678">
    <property type="entry name" value="FAD_lactone_ox"/>
    <property type="match status" value="1"/>
</dbReference>
<evidence type="ECO:0000256" key="8">
    <source>
        <dbReference type="ARBA" id="ARBA00023002"/>
    </source>
</evidence>
<evidence type="ECO:0000256" key="7">
    <source>
        <dbReference type="ARBA" id="ARBA00022827"/>
    </source>
</evidence>
<evidence type="ECO:0000256" key="1">
    <source>
        <dbReference type="ARBA" id="ARBA00001974"/>
    </source>
</evidence>
<evidence type="ECO:0000256" key="9">
    <source>
        <dbReference type="ARBA" id="ARBA00033418"/>
    </source>
</evidence>
<reference evidence="12 13" key="1">
    <citation type="journal article" date="2021" name="DNA Res.">
        <title>Genome analysis of Candida subhashii reveals its hybrid nature and dual mitochondrial genome conformations.</title>
        <authorList>
            <person name="Mixao V."/>
            <person name="Hegedusova E."/>
            <person name="Saus E."/>
            <person name="Pryszcz L.P."/>
            <person name="Cillingova A."/>
            <person name="Nosek J."/>
            <person name="Gabaldon T."/>
        </authorList>
    </citation>
    <scope>NUCLEOTIDE SEQUENCE [LARGE SCALE GENOMIC DNA]</scope>
    <source>
        <strain evidence="12 13">CBS 10753</strain>
    </source>
</reference>
<dbReference type="PIRSF" id="PIRSF000136">
    <property type="entry name" value="LGO_GLO"/>
    <property type="match status" value="1"/>
</dbReference>
<evidence type="ECO:0000256" key="10">
    <source>
        <dbReference type="RuleBase" id="RU367158"/>
    </source>
</evidence>
<dbReference type="InterPro" id="IPR007173">
    <property type="entry name" value="ALO_C"/>
</dbReference>
<dbReference type="PANTHER" id="PTHR43762">
    <property type="entry name" value="L-GULONOLACTONE OXIDASE"/>
    <property type="match status" value="1"/>
</dbReference>
<dbReference type="EC" id="1.1.3.37" evidence="4 10"/>
<dbReference type="Pfam" id="PF01565">
    <property type="entry name" value="FAD_binding_4"/>
    <property type="match status" value="1"/>
</dbReference>
<accession>A0A8J5QMM4</accession>
<dbReference type="InterPro" id="IPR010031">
    <property type="entry name" value="FAD_lactone_oxidase-like"/>
</dbReference>
<keyword evidence="10" id="KW-0496">Mitochondrion</keyword>
<protein>
    <recommendedName>
        <fullName evidence="5 10">D-arabinono-1,4-lactone oxidase</fullName>
        <shortName evidence="10">ALO</shortName>
        <ecNumber evidence="4 10">1.1.3.37</ecNumber>
    </recommendedName>
    <alternativeName>
        <fullName evidence="9 10">L-galactono-gamma-lactone oxidase</fullName>
    </alternativeName>
</protein>
<dbReference type="GO" id="GO:0003885">
    <property type="term" value="F:D-arabinono-1,4-lactone oxidase activity"/>
    <property type="evidence" value="ECO:0007669"/>
    <property type="project" value="UniProtKB-UniRule"/>
</dbReference>
<evidence type="ECO:0000256" key="2">
    <source>
        <dbReference type="ARBA" id="ARBA00005083"/>
    </source>
</evidence>
<dbReference type="GO" id="GO:0031966">
    <property type="term" value="C:mitochondrial membrane"/>
    <property type="evidence" value="ECO:0007669"/>
    <property type="project" value="UniProtKB-SubCell"/>
</dbReference>
<keyword evidence="8 10" id="KW-0560">Oxidoreductase</keyword>
<dbReference type="AlphaFoldDB" id="A0A8J5QMM4"/>
<comment type="similarity">
    <text evidence="3 10">Belongs to the oxygen-dependent FAD-linked oxidoreductase family.</text>
</comment>
<sequence>MTSAIPESLQSFVTNKFIHSTWAGTFYCKPQAIFQPTNLEEIKELINQARLNNKTIMTIGSGHSPSDLTMTKEWLCNLDNFNQIINQQEFYGPCINNPSEKEVKFVDLTVEAGCRIYELNEYLKKHQLAIQNLGSISEQSIAGLISTGSHGSTQYHSLLSQQVVSISFLNSSGKLINCSSIENPHYFKAILLSLGKIGIITHVTLRTRPKFTIKSKQEIINFNTLISNWDNIWLDSEFIRIWWFPYSDKCICWRGNKSDEPLSSPRPSWYGTKFGRFFYESLLWISVHLWPRLTPLVERFVFNQQYGKVETLGQGQIAVQDSVEGLNMDCLFSQFVNEWSAPLIHGPEILSKLKSSIVAASKSGQFFVHAPIEVRCSNMTVSNSAFINDEGNPSLYPPQSWLATKDRLTAGPIPGNNLRPYLDNSPVLPYIETDQPTNEALSLFINATMYRPFRTNVETHEWFKIFEETLADVGGKPHWAKNFIGTKAVEGGDLEEQLGYGGKEFYSMSGFDMRGWFGEDLVSFNKVRRETDPHGVFLSGKGWLERNGLLLEDV</sequence>
<comment type="cofactor">
    <cofactor evidence="1 10">
        <name>FAD</name>
        <dbReference type="ChEBI" id="CHEBI:57692"/>
    </cofactor>
</comment>
<comment type="pathway">
    <text evidence="2 10">Cofactor biosynthesis; D-erythroascorbate biosynthesis; dehydro-D-arabinono-1,4-lactone from D-arabinose: step 2/2.</text>
</comment>
<feature type="domain" description="FAD-binding PCMH-type" evidence="11">
    <location>
        <begin position="26"/>
        <end position="210"/>
    </location>
</feature>
<proteinExistence type="inferred from homology"/>
<dbReference type="UniPathway" id="UPA00771">
    <property type="reaction ID" value="UER00766"/>
</dbReference>
<dbReference type="GeneID" id="73470210"/>
<dbReference type="InterPro" id="IPR006094">
    <property type="entry name" value="Oxid_FAD_bind_N"/>
</dbReference>
<keyword evidence="13" id="KW-1185">Reference proteome</keyword>
<evidence type="ECO:0000256" key="5">
    <source>
        <dbReference type="ARBA" id="ARBA00016426"/>
    </source>
</evidence>
<dbReference type="InterPro" id="IPR006093">
    <property type="entry name" value="Oxy_OxRdtase_FAD_BS"/>
</dbReference>
<dbReference type="PROSITE" id="PS00862">
    <property type="entry name" value="OX2_COVAL_FAD"/>
    <property type="match status" value="1"/>
</dbReference>
<dbReference type="OrthoDB" id="610608at2759"/>
<dbReference type="Proteomes" id="UP000694255">
    <property type="component" value="Unassembled WGS sequence"/>
</dbReference>
<evidence type="ECO:0000256" key="6">
    <source>
        <dbReference type="ARBA" id="ARBA00022630"/>
    </source>
</evidence>
<comment type="catalytic activity">
    <reaction evidence="10">
        <text>D-arabinono-1,4-lactone + O2 = dehydro-D-arabinono-1,4-lactone + H2O2 + H(+)</text>
        <dbReference type="Rhea" id="RHEA:23756"/>
        <dbReference type="ChEBI" id="CHEBI:15378"/>
        <dbReference type="ChEBI" id="CHEBI:15379"/>
        <dbReference type="ChEBI" id="CHEBI:16240"/>
        <dbReference type="ChEBI" id="CHEBI:16292"/>
        <dbReference type="ChEBI" id="CHEBI:58277"/>
        <dbReference type="EC" id="1.1.3.37"/>
    </reaction>
</comment>
<keyword evidence="6 10" id="KW-0285">Flavoprotein</keyword>
<comment type="caution">
    <text evidence="12">The sequence shown here is derived from an EMBL/GenBank/DDBJ whole genome shotgun (WGS) entry which is preliminary data.</text>
</comment>
<gene>
    <name evidence="12" type="ORF">J8A68_003410</name>
</gene>
<evidence type="ECO:0000259" key="11">
    <source>
        <dbReference type="PROSITE" id="PS51387"/>
    </source>
</evidence>
<name>A0A8J5QMM4_9ASCO</name>
<dbReference type="PANTHER" id="PTHR43762:SF1">
    <property type="entry name" value="D-ARABINONO-1,4-LACTONE OXIDASE"/>
    <property type="match status" value="1"/>
</dbReference>
<dbReference type="EMBL" id="JAGSYN010000151">
    <property type="protein sequence ID" value="KAG7663067.1"/>
    <property type="molecule type" value="Genomic_DNA"/>
</dbReference>
<evidence type="ECO:0000256" key="3">
    <source>
        <dbReference type="ARBA" id="ARBA00005466"/>
    </source>
</evidence>
<dbReference type="GO" id="GO:0071949">
    <property type="term" value="F:FAD binding"/>
    <property type="evidence" value="ECO:0007669"/>
    <property type="project" value="UniProtKB-UniRule"/>
</dbReference>
<dbReference type="PROSITE" id="PS51387">
    <property type="entry name" value="FAD_PCMH"/>
    <property type="match status" value="1"/>
</dbReference>
<dbReference type="RefSeq" id="XP_049263300.1">
    <property type="nucleotide sequence ID" value="XM_049407263.1"/>
</dbReference>
<dbReference type="InterPro" id="IPR030654">
    <property type="entry name" value="Sugar_lactone_oxidase"/>
</dbReference>
<evidence type="ECO:0000313" key="13">
    <source>
        <dbReference type="Proteomes" id="UP000694255"/>
    </source>
</evidence>
<dbReference type="Pfam" id="PF04030">
    <property type="entry name" value="ALO"/>
    <property type="match status" value="1"/>
</dbReference>
<keyword evidence="7 10" id="KW-0274">FAD</keyword>
<organism evidence="12 13">
    <name type="scientific">[Candida] subhashii</name>
    <dbReference type="NCBI Taxonomy" id="561895"/>
    <lineage>
        <taxon>Eukaryota</taxon>
        <taxon>Fungi</taxon>
        <taxon>Dikarya</taxon>
        <taxon>Ascomycota</taxon>
        <taxon>Saccharomycotina</taxon>
        <taxon>Pichiomycetes</taxon>
        <taxon>Debaryomycetaceae</taxon>
        <taxon>Spathaspora</taxon>
    </lineage>
</organism>